<keyword evidence="3" id="KW-1185">Reference proteome</keyword>
<name>A0ABM7LJY1_9ACTN</name>
<sequence>MAVAAGTRLAAASVFHRYATAPPAASSSTTSPASQPRRLRGGAGGVDGTGGGATAGGETGGGPGVGPMDPARGGRGGILVSRRLSARDDPRRWLSNSVTHAPFSHTPVSSLTYVSGSPGTGSGSRRRIDTAE</sequence>
<gene>
    <name evidence="2" type="ORF">Aiant_02110</name>
</gene>
<evidence type="ECO:0000313" key="2">
    <source>
        <dbReference type="EMBL" id="BCJ39554.1"/>
    </source>
</evidence>
<protein>
    <submittedName>
        <fullName evidence="2">Uncharacterized protein</fullName>
    </submittedName>
</protein>
<dbReference type="Proteomes" id="UP000676967">
    <property type="component" value="Chromosome"/>
</dbReference>
<accession>A0ABM7LJY1</accession>
<dbReference type="EMBL" id="AP023356">
    <property type="protein sequence ID" value="BCJ39554.1"/>
    <property type="molecule type" value="Genomic_DNA"/>
</dbReference>
<evidence type="ECO:0000256" key="1">
    <source>
        <dbReference type="SAM" id="MobiDB-lite"/>
    </source>
</evidence>
<proteinExistence type="predicted"/>
<feature type="region of interest" description="Disordered" evidence="1">
    <location>
        <begin position="21"/>
        <end position="132"/>
    </location>
</feature>
<feature type="compositionally biased region" description="Low complexity" evidence="1">
    <location>
        <begin position="21"/>
        <end position="34"/>
    </location>
</feature>
<evidence type="ECO:0000313" key="3">
    <source>
        <dbReference type="Proteomes" id="UP000676967"/>
    </source>
</evidence>
<feature type="compositionally biased region" description="Gly residues" evidence="1">
    <location>
        <begin position="41"/>
        <end position="65"/>
    </location>
</feature>
<organism evidence="2 3">
    <name type="scientific">Actinoplanes ianthinogenes</name>
    <dbReference type="NCBI Taxonomy" id="122358"/>
    <lineage>
        <taxon>Bacteria</taxon>
        <taxon>Bacillati</taxon>
        <taxon>Actinomycetota</taxon>
        <taxon>Actinomycetes</taxon>
        <taxon>Micromonosporales</taxon>
        <taxon>Micromonosporaceae</taxon>
        <taxon>Actinoplanes</taxon>
    </lineage>
</organism>
<reference evidence="2 3" key="1">
    <citation type="submission" date="2020-08" db="EMBL/GenBank/DDBJ databases">
        <title>Whole genome shotgun sequence of Actinoplanes ianthinogenes NBRC 13996.</title>
        <authorList>
            <person name="Komaki H."/>
            <person name="Tamura T."/>
        </authorList>
    </citation>
    <scope>NUCLEOTIDE SEQUENCE [LARGE SCALE GENOMIC DNA]</scope>
    <source>
        <strain evidence="2 3">NBRC 13996</strain>
    </source>
</reference>